<dbReference type="Proteomes" id="UP000002051">
    <property type="component" value="Chromosome 3"/>
</dbReference>
<organism evidence="2 4">
    <name type="scientific">Medicago truncatula</name>
    <name type="common">Barrel medic</name>
    <name type="synonym">Medicago tribuloides</name>
    <dbReference type="NCBI Taxonomy" id="3880"/>
    <lineage>
        <taxon>Eukaryota</taxon>
        <taxon>Viridiplantae</taxon>
        <taxon>Streptophyta</taxon>
        <taxon>Embryophyta</taxon>
        <taxon>Tracheophyta</taxon>
        <taxon>Spermatophyta</taxon>
        <taxon>Magnoliopsida</taxon>
        <taxon>eudicotyledons</taxon>
        <taxon>Gunneridae</taxon>
        <taxon>Pentapetalae</taxon>
        <taxon>rosids</taxon>
        <taxon>fabids</taxon>
        <taxon>Fabales</taxon>
        <taxon>Fabaceae</taxon>
        <taxon>Papilionoideae</taxon>
        <taxon>50 kb inversion clade</taxon>
        <taxon>NPAAA clade</taxon>
        <taxon>Hologalegina</taxon>
        <taxon>IRL clade</taxon>
        <taxon>Trifolieae</taxon>
        <taxon>Medicago</taxon>
    </lineage>
</organism>
<sequence>MATQPVSAGSYSLRPDFNGKKPNLLDPDAGAGKPVVLMRGRGRGRGIHTSAGKPIPIGAGLGVKFLSPLDLGRGLGTMKHGRVGYVKTRPCPAPLPYLNLRCYII</sequence>
<dbReference type="EnsemblPlants" id="AES71459">
    <property type="protein sequence ID" value="AES71459"/>
    <property type="gene ID" value="MTR_3g077220"/>
</dbReference>
<reference evidence="2 4" key="1">
    <citation type="journal article" date="2011" name="Nature">
        <title>The Medicago genome provides insight into the evolution of rhizobial symbioses.</title>
        <authorList>
            <person name="Young N.D."/>
            <person name="Debelle F."/>
            <person name="Oldroyd G.E."/>
            <person name="Geurts R."/>
            <person name="Cannon S.B."/>
            <person name="Udvardi M.K."/>
            <person name="Benedito V.A."/>
            <person name="Mayer K.F."/>
            <person name="Gouzy J."/>
            <person name="Schoof H."/>
            <person name="Van de Peer Y."/>
            <person name="Proost S."/>
            <person name="Cook D.R."/>
            <person name="Meyers B.C."/>
            <person name="Spannagl M."/>
            <person name="Cheung F."/>
            <person name="De Mita S."/>
            <person name="Krishnakumar V."/>
            <person name="Gundlach H."/>
            <person name="Zhou S."/>
            <person name="Mudge J."/>
            <person name="Bharti A.K."/>
            <person name="Murray J.D."/>
            <person name="Naoumkina M.A."/>
            <person name="Rosen B."/>
            <person name="Silverstein K.A."/>
            <person name="Tang H."/>
            <person name="Rombauts S."/>
            <person name="Zhao P.X."/>
            <person name="Zhou P."/>
            <person name="Barbe V."/>
            <person name="Bardou P."/>
            <person name="Bechner M."/>
            <person name="Bellec A."/>
            <person name="Berger A."/>
            <person name="Berges H."/>
            <person name="Bidwell S."/>
            <person name="Bisseling T."/>
            <person name="Choisne N."/>
            <person name="Couloux A."/>
            <person name="Denny R."/>
            <person name="Deshpande S."/>
            <person name="Dai X."/>
            <person name="Doyle J.J."/>
            <person name="Dudez A.M."/>
            <person name="Farmer A.D."/>
            <person name="Fouteau S."/>
            <person name="Franken C."/>
            <person name="Gibelin C."/>
            <person name="Gish J."/>
            <person name="Goldstein S."/>
            <person name="Gonzalez A.J."/>
            <person name="Green P.J."/>
            <person name="Hallab A."/>
            <person name="Hartog M."/>
            <person name="Hua A."/>
            <person name="Humphray S.J."/>
            <person name="Jeong D.H."/>
            <person name="Jing Y."/>
            <person name="Jocker A."/>
            <person name="Kenton S.M."/>
            <person name="Kim D.J."/>
            <person name="Klee K."/>
            <person name="Lai H."/>
            <person name="Lang C."/>
            <person name="Lin S."/>
            <person name="Macmil S.L."/>
            <person name="Magdelenat G."/>
            <person name="Matthews L."/>
            <person name="McCorrison J."/>
            <person name="Monaghan E.L."/>
            <person name="Mun J.H."/>
            <person name="Najar F.Z."/>
            <person name="Nicholson C."/>
            <person name="Noirot C."/>
            <person name="O'Bleness M."/>
            <person name="Paule C.R."/>
            <person name="Poulain J."/>
            <person name="Prion F."/>
            <person name="Qin B."/>
            <person name="Qu C."/>
            <person name="Retzel E.F."/>
            <person name="Riddle C."/>
            <person name="Sallet E."/>
            <person name="Samain S."/>
            <person name="Samson N."/>
            <person name="Sanders I."/>
            <person name="Saurat O."/>
            <person name="Scarpelli C."/>
            <person name="Schiex T."/>
            <person name="Segurens B."/>
            <person name="Severin A.J."/>
            <person name="Sherrier D.J."/>
            <person name="Shi R."/>
            <person name="Sims S."/>
            <person name="Singer S.R."/>
            <person name="Sinharoy S."/>
            <person name="Sterck L."/>
            <person name="Viollet A."/>
            <person name="Wang B.B."/>
            <person name="Wang K."/>
            <person name="Wang M."/>
            <person name="Wang X."/>
            <person name="Warfsmann J."/>
            <person name="Weissenbach J."/>
            <person name="White D.D."/>
            <person name="White J.D."/>
            <person name="Wiley G.B."/>
            <person name="Wincker P."/>
            <person name="Xing Y."/>
            <person name="Yang L."/>
            <person name="Yao Z."/>
            <person name="Ying F."/>
            <person name="Zhai J."/>
            <person name="Zhou L."/>
            <person name="Zuber A."/>
            <person name="Denarie J."/>
            <person name="Dixon R.A."/>
            <person name="May G.D."/>
            <person name="Schwartz D.C."/>
            <person name="Rogers J."/>
            <person name="Quetier F."/>
            <person name="Town C.D."/>
            <person name="Roe B.A."/>
        </authorList>
    </citation>
    <scope>NUCLEOTIDE SEQUENCE [LARGE SCALE GENOMIC DNA]</scope>
    <source>
        <strain evidence="2">A17</strain>
        <strain evidence="3 4">cv. Jemalong A17</strain>
    </source>
</reference>
<reference evidence="3" key="3">
    <citation type="submission" date="2015-04" db="UniProtKB">
        <authorList>
            <consortium name="EnsemblPlants"/>
        </authorList>
    </citation>
    <scope>IDENTIFICATION</scope>
    <source>
        <strain evidence="3">cv. Jemalong A17</strain>
    </source>
</reference>
<dbReference type="EMBL" id="CM001219">
    <property type="protein sequence ID" value="AES71459.1"/>
    <property type="molecule type" value="Genomic_DNA"/>
</dbReference>
<evidence type="ECO:0000313" key="2">
    <source>
        <dbReference type="EMBL" id="AES71459.1"/>
    </source>
</evidence>
<proteinExistence type="predicted"/>
<evidence type="ECO:0000256" key="1">
    <source>
        <dbReference type="SAM" id="MobiDB-lite"/>
    </source>
</evidence>
<feature type="compositionally biased region" description="Polar residues" evidence="1">
    <location>
        <begin position="1"/>
        <end position="10"/>
    </location>
</feature>
<dbReference type="PaxDb" id="3880-AES71459"/>
<dbReference type="AlphaFoldDB" id="G7J4U1"/>
<evidence type="ECO:0000313" key="3">
    <source>
        <dbReference type="EnsemblPlants" id="AES71459"/>
    </source>
</evidence>
<keyword evidence="4" id="KW-1185">Reference proteome</keyword>
<dbReference type="HOGENOM" id="CLU_2240573_0_0_1"/>
<accession>G7J4U1</accession>
<protein>
    <submittedName>
        <fullName evidence="2 3">Uncharacterized protein</fullName>
    </submittedName>
</protein>
<name>G7J4U1_MEDTR</name>
<feature type="region of interest" description="Disordered" evidence="1">
    <location>
        <begin position="1"/>
        <end position="32"/>
    </location>
</feature>
<reference evidence="2 4" key="2">
    <citation type="journal article" date="2014" name="BMC Genomics">
        <title>An improved genome release (version Mt4.0) for the model legume Medicago truncatula.</title>
        <authorList>
            <person name="Tang H."/>
            <person name="Krishnakumar V."/>
            <person name="Bidwell S."/>
            <person name="Rosen B."/>
            <person name="Chan A."/>
            <person name="Zhou S."/>
            <person name="Gentzbittel L."/>
            <person name="Childs K.L."/>
            <person name="Yandell M."/>
            <person name="Gundlach H."/>
            <person name="Mayer K.F."/>
            <person name="Schwartz D.C."/>
            <person name="Town C.D."/>
        </authorList>
    </citation>
    <scope>GENOME REANNOTATION</scope>
    <source>
        <strain evidence="3 4">cv. Jemalong A17</strain>
    </source>
</reference>
<evidence type="ECO:0000313" key="4">
    <source>
        <dbReference type="Proteomes" id="UP000002051"/>
    </source>
</evidence>
<gene>
    <name evidence="2" type="ordered locus">MTR_3g077220</name>
</gene>